<dbReference type="EMBL" id="ABCJ01000009">
    <property type="protein sequence ID" value="EDM23117.1"/>
    <property type="molecule type" value="Genomic_DNA"/>
</dbReference>
<dbReference type="RefSeq" id="WP_007475269.1">
    <property type="nucleotide sequence ID" value="NZ_ABCJ01000009.1"/>
</dbReference>
<name>A0AAI9F0X3_9BACT</name>
<dbReference type="InterPro" id="IPR021484">
    <property type="entry name" value="DUF3137"/>
</dbReference>
<proteinExistence type="predicted"/>
<keyword evidence="1" id="KW-0472">Membrane</keyword>
<reference evidence="2 3" key="1">
    <citation type="journal article" date="2011" name="Stand. Genomic Sci.">
        <title>Draft genome sequence of Caminibacter mediatlanticus strain TB-2, an epsilonproteobacterium isolated from a deep-sea hydrothermal vent.</title>
        <authorList>
            <person name="Giovannelli D."/>
            <person name="Ferriera S."/>
            <person name="Johnson J."/>
            <person name="Kravitz S."/>
            <person name="Perez-Rodriguez I."/>
            <person name="Ricci J."/>
            <person name="O'Brien C."/>
            <person name="Voordeckers J.W."/>
            <person name="Bini E."/>
            <person name="Vetriani C."/>
        </authorList>
    </citation>
    <scope>NUCLEOTIDE SEQUENCE [LARGE SCALE GENOMIC DNA]</scope>
    <source>
        <strain evidence="2 3">TB-2</strain>
    </source>
</reference>
<keyword evidence="1" id="KW-0812">Transmembrane</keyword>
<keyword evidence="1" id="KW-1133">Transmembrane helix</keyword>
<dbReference type="Proteomes" id="UP000003288">
    <property type="component" value="Unassembled WGS sequence"/>
</dbReference>
<gene>
    <name evidence="2" type="ORF">CMTB2_05777</name>
</gene>
<evidence type="ECO:0000256" key="1">
    <source>
        <dbReference type="SAM" id="Phobius"/>
    </source>
</evidence>
<evidence type="ECO:0000313" key="3">
    <source>
        <dbReference type="Proteomes" id="UP000003288"/>
    </source>
</evidence>
<comment type="caution">
    <text evidence="2">The sequence shown here is derived from an EMBL/GenBank/DDBJ whole genome shotgun (WGS) entry which is preliminary data.</text>
</comment>
<dbReference type="AlphaFoldDB" id="A0AAI9F0X3"/>
<organism evidence="2 3">
    <name type="scientific">Caminibacter mediatlanticus TB-2</name>
    <dbReference type="NCBI Taxonomy" id="391592"/>
    <lineage>
        <taxon>Bacteria</taxon>
        <taxon>Pseudomonadati</taxon>
        <taxon>Campylobacterota</taxon>
        <taxon>Epsilonproteobacteria</taxon>
        <taxon>Nautiliales</taxon>
        <taxon>Nautiliaceae</taxon>
        <taxon>Caminibacter</taxon>
    </lineage>
</organism>
<evidence type="ECO:0000313" key="2">
    <source>
        <dbReference type="EMBL" id="EDM23117.1"/>
    </source>
</evidence>
<accession>A0AAI9F0X3</accession>
<feature type="transmembrane region" description="Helical" evidence="1">
    <location>
        <begin position="12"/>
        <end position="35"/>
    </location>
</feature>
<evidence type="ECO:0008006" key="4">
    <source>
        <dbReference type="Google" id="ProtNLM"/>
    </source>
</evidence>
<feature type="transmembrane region" description="Helical" evidence="1">
    <location>
        <begin position="57"/>
        <end position="77"/>
    </location>
</feature>
<sequence>MDLFLINQYRKKLLFIHFFYLFLAALMIIIFFMGWDKYLYIGFKDILNVIFSKNEEWAGWFLIVYAGLVIFFIFLAFKQKKIYDSEIRFELCKNILSNFGVECEKANNSFFDSNILEFYARDYDDIDYSRSHIIKSNHFFGQYFDINKEVETRDSDGNIQTHMENVFSGYIFKFKLEKNYDCNISIKKNSFHLSDILPITYDKSRIKLDNPNFEKKFDVYSENQINARIYLNQKRMENLLKLDNKNPLIILNDIAFYGISMEPIYLIAIPFYREIKEKEINEIKEFYDILEGIYEILK</sequence>
<dbReference type="Pfam" id="PF11335">
    <property type="entry name" value="DUF3137"/>
    <property type="match status" value="1"/>
</dbReference>
<protein>
    <recommendedName>
        <fullName evidence="4">DUF3137 domain-containing protein</fullName>
    </recommendedName>
</protein>